<proteinExistence type="predicted"/>
<reference evidence="1 2" key="1">
    <citation type="journal article" date="2017" name="ISME J.">
        <title>An acid-tolerant ammonia-oxidizing ?-proteobacterium from soil.</title>
        <authorList>
            <person name="Hayatsu M."/>
            <person name="Tago K."/>
            <person name="Uchiyama I."/>
            <person name="Toyoda A."/>
            <person name="Wang Y."/>
            <person name="Shimomura Y."/>
            <person name="Okubo T."/>
            <person name="Kurisu F."/>
            <person name="Hirono Y."/>
            <person name="Nonaka K."/>
            <person name="Akiyama H."/>
            <person name="Itoh T."/>
            <person name="Takami H."/>
        </authorList>
    </citation>
    <scope>NUCLEOTIDE SEQUENCE [LARGE SCALE GENOMIC DNA]</scope>
    <source>
        <strain evidence="1 2">TAO100</strain>
    </source>
</reference>
<dbReference type="KEGG" id="ntt:TAO_1420"/>
<evidence type="ECO:0000313" key="2">
    <source>
        <dbReference type="Proteomes" id="UP000243679"/>
    </source>
</evidence>
<dbReference type="Proteomes" id="UP000243679">
    <property type="component" value="Chromosome"/>
</dbReference>
<protein>
    <submittedName>
        <fullName evidence="1">Uncharacterized protein</fullName>
    </submittedName>
</protein>
<dbReference type="EMBL" id="AP014836">
    <property type="protein sequence ID" value="BAW80790.1"/>
    <property type="molecule type" value="Genomic_DNA"/>
</dbReference>
<keyword evidence="2" id="KW-1185">Reference proteome</keyword>
<dbReference type="AlphaFoldDB" id="A0A1Q2SNT3"/>
<accession>A0A1Q2SNT3</accession>
<sequence length="90" mass="10192">MEQVGFPIANYSTSRKAIKELINPMIYSSVATPLDYCKNNEAHFELIMNAFKTALPKVSFFLELMKGSIKFRKAVRQWTRPDGFVASSLG</sequence>
<gene>
    <name evidence="1" type="ORF">TAO_1420</name>
</gene>
<organism evidence="1 2">
    <name type="scientific">Candidatus Nitrosoglobus terrae</name>
    <dbReference type="NCBI Taxonomy" id="1630141"/>
    <lineage>
        <taxon>Bacteria</taxon>
        <taxon>Pseudomonadati</taxon>
        <taxon>Pseudomonadota</taxon>
        <taxon>Gammaproteobacteria</taxon>
        <taxon>Chromatiales</taxon>
        <taxon>Chromatiaceae</taxon>
        <taxon>Candidatus Nitrosoglobus</taxon>
    </lineage>
</organism>
<name>A0A1Q2SNT3_9GAMM</name>
<evidence type="ECO:0000313" key="1">
    <source>
        <dbReference type="EMBL" id="BAW80790.1"/>
    </source>
</evidence>